<evidence type="ECO:0000313" key="3">
    <source>
        <dbReference type="Proteomes" id="UP000602510"/>
    </source>
</evidence>
<evidence type="ECO:0008006" key="4">
    <source>
        <dbReference type="Google" id="ProtNLM"/>
    </source>
</evidence>
<gene>
    <name evidence="2" type="ORF">GN244_ATG19071</name>
</gene>
<accession>A0A833WJC7</accession>
<feature type="compositionally biased region" description="Low complexity" evidence="1">
    <location>
        <begin position="379"/>
        <end position="402"/>
    </location>
</feature>
<dbReference type="Gene3D" id="3.30.530.20">
    <property type="match status" value="1"/>
</dbReference>
<dbReference type="AlphaFoldDB" id="A0A833WJC7"/>
<dbReference type="Proteomes" id="UP000602510">
    <property type="component" value="Unassembled WGS sequence"/>
</dbReference>
<dbReference type="EMBL" id="WSZM01000864">
    <property type="protein sequence ID" value="KAF4029211.1"/>
    <property type="molecule type" value="Genomic_DNA"/>
</dbReference>
<name>A0A833WJC7_PHYIN</name>
<keyword evidence="3" id="KW-1185">Reference proteome</keyword>
<dbReference type="PANTHER" id="PTHR13510:SF44">
    <property type="entry name" value="RABENOSYN-5"/>
    <property type="match status" value="1"/>
</dbReference>
<sequence>MRFPLPADRFQPLLVSDEDRIDLQRLSESFIHEAIEEYTDFRSTDGGILDKERWKVVKVRGDVTSYRDLHMIDLERSRSAPKERVGSGYIIASTKLHGVLTTGTIDGEFNDMAFGLINGDTEMLKIKSSYTNDKIADAKVLAAITEPTPTEPVQGTYLKWGVSIGVPVLLRTIVRPRDFVYLESIGILKTTSGERLGYSLMHSLQIPTIRELTEYQIVRANASICVLFRQKTSGKIELYVKGFVDAMGDIHQSVAVPSTADALMSYSKIVHCGQMKKLNWLVKTRKTVILDHGNDCIVCTNAPSRPKSCQVCSNTMCSRCSVSKKLSFLSPTTRRVFRRSLIFCVRCLLTALKADALEIAAEELVRHNPFDFYEASTNSTPSSKMVSPSSTTAPDATSEFFG</sequence>
<protein>
    <recommendedName>
        <fullName evidence="4">FYVE-type domain-containing protein</fullName>
    </recommendedName>
</protein>
<comment type="caution">
    <text evidence="2">The sequence shown here is derived from an EMBL/GenBank/DDBJ whole genome shotgun (WGS) entry which is preliminary data.</text>
</comment>
<evidence type="ECO:0000313" key="2">
    <source>
        <dbReference type="EMBL" id="KAF4029211.1"/>
    </source>
</evidence>
<dbReference type="PANTHER" id="PTHR13510">
    <property type="entry name" value="FYVE-FINGER-CONTAINING RAB5 EFFECTOR PROTEIN RABENOSYN-5-RELATED"/>
    <property type="match status" value="1"/>
</dbReference>
<dbReference type="InterPro" id="IPR052727">
    <property type="entry name" value="Rab4/Rab5_effector"/>
</dbReference>
<reference evidence="2" key="1">
    <citation type="submission" date="2020-04" db="EMBL/GenBank/DDBJ databases">
        <title>Hybrid Assembly of Korean Phytophthora infestans isolates.</title>
        <authorList>
            <person name="Prokchorchik M."/>
            <person name="Lee Y."/>
            <person name="Seo J."/>
            <person name="Cho J.-H."/>
            <person name="Park Y.-E."/>
            <person name="Jang D.-C."/>
            <person name="Im J.-S."/>
            <person name="Choi J.-G."/>
            <person name="Park H.-J."/>
            <person name="Lee G.-B."/>
            <person name="Lee Y.-G."/>
            <person name="Hong S.-Y."/>
            <person name="Cho K."/>
            <person name="Sohn K.H."/>
        </authorList>
    </citation>
    <scope>NUCLEOTIDE SEQUENCE</scope>
    <source>
        <strain evidence="2">KR_1_A1</strain>
    </source>
</reference>
<evidence type="ECO:0000256" key="1">
    <source>
        <dbReference type="SAM" id="MobiDB-lite"/>
    </source>
</evidence>
<organism evidence="2 3">
    <name type="scientific">Phytophthora infestans</name>
    <name type="common">Potato late blight agent</name>
    <name type="synonym">Botrytis infestans</name>
    <dbReference type="NCBI Taxonomy" id="4787"/>
    <lineage>
        <taxon>Eukaryota</taxon>
        <taxon>Sar</taxon>
        <taxon>Stramenopiles</taxon>
        <taxon>Oomycota</taxon>
        <taxon>Peronosporomycetes</taxon>
        <taxon>Peronosporales</taxon>
        <taxon>Peronosporaceae</taxon>
        <taxon>Phytophthora</taxon>
    </lineage>
</organism>
<dbReference type="InterPro" id="IPR023393">
    <property type="entry name" value="START-like_dom_sf"/>
</dbReference>
<proteinExistence type="predicted"/>
<feature type="region of interest" description="Disordered" evidence="1">
    <location>
        <begin position="377"/>
        <end position="402"/>
    </location>
</feature>